<feature type="transmembrane region" description="Helical" evidence="7">
    <location>
        <begin position="85"/>
        <end position="103"/>
    </location>
</feature>
<organism evidence="9 10">
    <name type="scientific">Aspergillus carbonarius (strain ITEM 5010)</name>
    <dbReference type="NCBI Taxonomy" id="602072"/>
    <lineage>
        <taxon>Eukaryota</taxon>
        <taxon>Fungi</taxon>
        <taxon>Dikarya</taxon>
        <taxon>Ascomycota</taxon>
        <taxon>Pezizomycotina</taxon>
        <taxon>Eurotiomycetes</taxon>
        <taxon>Eurotiomycetidae</taxon>
        <taxon>Eurotiales</taxon>
        <taxon>Aspergillaceae</taxon>
        <taxon>Aspergillus</taxon>
        <taxon>Aspergillus subgen. Circumdati</taxon>
    </lineage>
</organism>
<dbReference type="VEuPathDB" id="FungiDB:ASPCADRAFT_209108"/>
<feature type="region of interest" description="Disordered" evidence="6">
    <location>
        <begin position="1"/>
        <end position="27"/>
    </location>
</feature>
<dbReference type="GO" id="GO:0022857">
    <property type="term" value="F:transmembrane transporter activity"/>
    <property type="evidence" value="ECO:0007669"/>
    <property type="project" value="InterPro"/>
</dbReference>
<comment type="similarity">
    <text evidence="2">Belongs to the major facilitator superfamily.</text>
</comment>
<feature type="transmembrane region" description="Helical" evidence="7">
    <location>
        <begin position="420"/>
        <end position="441"/>
    </location>
</feature>
<evidence type="ECO:0000259" key="8">
    <source>
        <dbReference type="PROSITE" id="PS50850"/>
    </source>
</evidence>
<comment type="subcellular location">
    <subcellularLocation>
        <location evidence="1">Cell membrane</location>
        <topology evidence="1">Multi-pass membrane protein</topology>
    </subcellularLocation>
</comment>
<evidence type="ECO:0000256" key="5">
    <source>
        <dbReference type="ARBA" id="ARBA00023136"/>
    </source>
</evidence>
<evidence type="ECO:0000313" key="9">
    <source>
        <dbReference type="EMBL" id="OOF93865.1"/>
    </source>
</evidence>
<keyword evidence="3 7" id="KW-0812">Transmembrane</keyword>
<reference evidence="10" key="1">
    <citation type="journal article" date="2017" name="Genome Biol.">
        <title>Comparative genomics reveals high biological diversity and specific adaptations in the industrially and medically important fungal genus Aspergillus.</title>
        <authorList>
            <person name="de Vries R.P."/>
            <person name="Riley R."/>
            <person name="Wiebenga A."/>
            <person name="Aguilar-Osorio G."/>
            <person name="Amillis S."/>
            <person name="Uchima C.A."/>
            <person name="Anderluh G."/>
            <person name="Asadollahi M."/>
            <person name="Askin M."/>
            <person name="Barry K."/>
            <person name="Battaglia E."/>
            <person name="Bayram O."/>
            <person name="Benocci T."/>
            <person name="Braus-Stromeyer S.A."/>
            <person name="Caldana C."/>
            <person name="Canovas D."/>
            <person name="Cerqueira G.C."/>
            <person name="Chen F."/>
            <person name="Chen W."/>
            <person name="Choi C."/>
            <person name="Clum A."/>
            <person name="Dos Santos R.A."/>
            <person name="Damasio A.R."/>
            <person name="Diallinas G."/>
            <person name="Emri T."/>
            <person name="Fekete E."/>
            <person name="Flipphi M."/>
            <person name="Freyberg S."/>
            <person name="Gallo A."/>
            <person name="Gournas C."/>
            <person name="Habgood R."/>
            <person name="Hainaut M."/>
            <person name="Harispe M.L."/>
            <person name="Henrissat B."/>
            <person name="Hilden K.S."/>
            <person name="Hope R."/>
            <person name="Hossain A."/>
            <person name="Karabika E."/>
            <person name="Karaffa L."/>
            <person name="Karanyi Z."/>
            <person name="Krasevec N."/>
            <person name="Kuo A."/>
            <person name="Kusch H."/>
            <person name="LaButti K."/>
            <person name="Lagendijk E.L."/>
            <person name="Lapidus A."/>
            <person name="Levasseur A."/>
            <person name="Lindquist E."/>
            <person name="Lipzen A."/>
            <person name="Logrieco A.F."/>
            <person name="MacCabe A."/>
            <person name="Maekelae M.R."/>
            <person name="Malavazi I."/>
            <person name="Melin P."/>
            <person name="Meyer V."/>
            <person name="Mielnichuk N."/>
            <person name="Miskei M."/>
            <person name="Molnar A.P."/>
            <person name="Mule G."/>
            <person name="Ngan C.Y."/>
            <person name="Orejas M."/>
            <person name="Orosz E."/>
            <person name="Ouedraogo J.P."/>
            <person name="Overkamp K.M."/>
            <person name="Park H.-S."/>
            <person name="Perrone G."/>
            <person name="Piumi F."/>
            <person name="Punt P.J."/>
            <person name="Ram A.F."/>
            <person name="Ramon A."/>
            <person name="Rauscher S."/>
            <person name="Record E."/>
            <person name="Riano-Pachon D.M."/>
            <person name="Robert V."/>
            <person name="Roehrig J."/>
            <person name="Ruller R."/>
            <person name="Salamov A."/>
            <person name="Salih N.S."/>
            <person name="Samson R.A."/>
            <person name="Sandor E."/>
            <person name="Sanguinetti M."/>
            <person name="Schuetze T."/>
            <person name="Sepcic K."/>
            <person name="Shelest E."/>
            <person name="Sherlock G."/>
            <person name="Sophianopoulou V."/>
            <person name="Squina F.M."/>
            <person name="Sun H."/>
            <person name="Susca A."/>
            <person name="Todd R.B."/>
            <person name="Tsang A."/>
            <person name="Unkles S.E."/>
            <person name="van de Wiele N."/>
            <person name="van Rossen-Uffink D."/>
            <person name="Oliveira J.V."/>
            <person name="Vesth T.C."/>
            <person name="Visser J."/>
            <person name="Yu J.-H."/>
            <person name="Zhou M."/>
            <person name="Andersen M.R."/>
            <person name="Archer D.B."/>
            <person name="Baker S.E."/>
            <person name="Benoit I."/>
            <person name="Brakhage A.A."/>
            <person name="Braus G.H."/>
            <person name="Fischer R."/>
            <person name="Frisvad J.C."/>
            <person name="Goldman G.H."/>
            <person name="Houbraken J."/>
            <person name="Oakley B."/>
            <person name="Pocsi I."/>
            <person name="Scazzocchio C."/>
            <person name="Seiboth B."/>
            <person name="vanKuyk P.A."/>
            <person name="Wortman J."/>
            <person name="Dyer P.S."/>
            <person name="Grigoriev I.V."/>
        </authorList>
    </citation>
    <scope>NUCLEOTIDE SEQUENCE [LARGE SCALE GENOMIC DNA]</scope>
    <source>
        <strain evidence="10">ITEM 5010</strain>
    </source>
</reference>
<dbReference type="Proteomes" id="UP000188318">
    <property type="component" value="Unassembled WGS sequence"/>
</dbReference>
<feature type="transmembrane region" description="Helical" evidence="7">
    <location>
        <begin position="359"/>
        <end position="380"/>
    </location>
</feature>
<evidence type="ECO:0000256" key="1">
    <source>
        <dbReference type="ARBA" id="ARBA00004651"/>
    </source>
</evidence>
<sequence length="515" mass="56986">MTASDDGEKSSVPSSDVPEVTIVDWDGPKDSENPFNWSTPRKWLITITALLTTLVALMNGTMITVAHEAINTEFNISDANFPNSYWPVASWTMGGVVFSLLILPIMEDFGIRRSFLVTHFVLIIFIIPQAVAQNFATLIIVRFIAGGCVAVLGNSSASIIGNLFESELDRTKPVALWIVAYLGGSSAGPVVGAAIFQFLSWRWLSYMQLIWCAVLWLVNILILKETRGSVILQRRARKLRAKGENAYTQHELEAEPFRQVLLTSIRRPFKMLFTEYVVFFATLWSAFTVGTLYLFTQSVEQVFVGLYNWTPVQSGYIQAAIVIGEACGWTFSLFSARVYFNSAKRNKEIPGMPIPESRLYLSIGGGIFGIAGGMFVYGWTSYPSMPWIAPAVGLWMVGVGSVVVVSGIADYVVDAYSKYAGSACACFVVGENTVAAFLPLATSSMYNTLGFQWASTLLAFISLLLTLAPLSFIVWGKRIRERSPFMAEAMFDKRAEMMDHTPIHDGPAREIRETP</sequence>
<evidence type="ECO:0000313" key="10">
    <source>
        <dbReference type="Proteomes" id="UP000188318"/>
    </source>
</evidence>
<feature type="domain" description="Major facilitator superfamily (MFS) profile" evidence="8">
    <location>
        <begin position="45"/>
        <end position="480"/>
    </location>
</feature>
<dbReference type="FunFam" id="1.20.1250.20:FF:000082">
    <property type="entry name" value="MFS multidrug transporter, putative"/>
    <property type="match status" value="1"/>
</dbReference>
<dbReference type="OMA" id="AFIVWGR"/>
<feature type="transmembrane region" description="Helical" evidence="7">
    <location>
        <begin position="276"/>
        <end position="296"/>
    </location>
</feature>
<dbReference type="STRING" id="602072.A0A1R3RHA0"/>
<evidence type="ECO:0000256" key="4">
    <source>
        <dbReference type="ARBA" id="ARBA00022989"/>
    </source>
</evidence>
<name>A0A1R3RHA0_ASPC5</name>
<evidence type="ECO:0000256" key="6">
    <source>
        <dbReference type="SAM" id="MobiDB-lite"/>
    </source>
</evidence>
<dbReference type="PROSITE" id="PS50850">
    <property type="entry name" value="MFS"/>
    <property type="match status" value="1"/>
</dbReference>
<feature type="transmembrane region" description="Helical" evidence="7">
    <location>
        <begin position="115"/>
        <end position="132"/>
    </location>
</feature>
<dbReference type="SUPFAM" id="SSF103473">
    <property type="entry name" value="MFS general substrate transporter"/>
    <property type="match status" value="1"/>
</dbReference>
<dbReference type="Gene3D" id="1.20.1250.20">
    <property type="entry name" value="MFS general substrate transporter like domains"/>
    <property type="match status" value="1"/>
</dbReference>
<dbReference type="Pfam" id="PF07690">
    <property type="entry name" value="MFS_1"/>
    <property type="match status" value="1"/>
</dbReference>
<feature type="transmembrane region" description="Helical" evidence="7">
    <location>
        <begin position="453"/>
        <end position="476"/>
    </location>
</feature>
<keyword evidence="5 7" id="KW-0472">Membrane</keyword>
<dbReference type="PANTHER" id="PTHR23502:SF52">
    <property type="entry name" value="MULTIDRUG TRANSPORTER, PUTATIVE (AFU_ORTHOLOGUE AFUA_2G17730)-RELATED"/>
    <property type="match status" value="1"/>
</dbReference>
<dbReference type="AlphaFoldDB" id="A0A1R3RHA0"/>
<keyword evidence="10" id="KW-1185">Reference proteome</keyword>
<dbReference type="InterPro" id="IPR036259">
    <property type="entry name" value="MFS_trans_sf"/>
</dbReference>
<dbReference type="EMBL" id="KV907503">
    <property type="protein sequence ID" value="OOF93865.1"/>
    <property type="molecule type" value="Genomic_DNA"/>
</dbReference>
<gene>
    <name evidence="9" type="ORF">ASPCADRAFT_209108</name>
</gene>
<feature type="transmembrane region" description="Helical" evidence="7">
    <location>
        <begin position="176"/>
        <end position="199"/>
    </location>
</feature>
<feature type="transmembrane region" description="Helical" evidence="7">
    <location>
        <begin position="43"/>
        <end position="65"/>
    </location>
</feature>
<dbReference type="PANTHER" id="PTHR23502">
    <property type="entry name" value="MAJOR FACILITATOR SUPERFAMILY"/>
    <property type="match status" value="1"/>
</dbReference>
<feature type="transmembrane region" description="Helical" evidence="7">
    <location>
        <begin position="205"/>
        <end position="223"/>
    </location>
</feature>
<proteinExistence type="inferred from homology"/>
<evidence type="ECO:0000256" key="3">
    <source>
        <dbReference type="ARBA" id="ARBA00022692"/>
    </source>
</evidence>
<protein>
    <recommendedName>
        <fullName evidence="8">Major facilitator superfamily (MFS) profile domain-containing protein</fullName>
    </recommendedName>
</protein>
<dbReference type="InterPro" id="IPR020846">
    <property type="entry name" value="MFS_dom"/>
</dbReference>
<evidence type="ECO:0000256" key="2">
    <source>
        <dbReference type="ARBA" id="ARBA00008335"/>
    </source>
</evidence>
<dbReference type="OrthoDB" id="5403280at2759"/>
<dbReference type="GO" id="GO:0005886">
    <property type="term" value="C:plasma membrane"/>
    <property type="evidence" value="ECO:0007669"/>
    <property type="project" value="UniProtKB-SubCell"/>
</dbReference>
<accession>A0A1R3RHA0</accession>
<feature type="transmembrane region" description="Helical" evidence="7">
    <location>
        <begin position="138"/>
        <end position="164"/>
    </location>
</feature>
<feature type="transmembrane region" description="Helical" evidence="7">
    <location>
        <begin position="316"/>
        <end position="339"/>
    </location>
</feature>
<evidence type="ECO:0000256" key="7">
    <source>
        <dbReference type="SAM" id="Phobius"/>
    </source>
</evidence>
<feature type="transmembrane region" description="Helical" evidence="7">
    <location>
        <begin position="392"/>
        <end position="413"/>
    </location>
</feature>
<keyword evidence="4 7" id="KW-1133">Transmembrane helix</keyword>
<dbReference type="InterPro" id="IPR011701">
    <property type="entry name" value="MFS"/>
</dbReference>